<feature type="transmembrane region" description="Helical" evidence="7">
    <location>
        <begin position="188"/>
        <end position="210"/>
    </location>
</feature>
<dbReference type="CDD" id="cd06261">
    <property type="entry name" value="TM_PBP2"/>
    <property type="match status" value="1"/>
</dbReference>
<dbReference type="PANTHER" id="PTHR43744:SF12">
    <property type="entry name" value="ABC TRANSPORTER PERMEASE PROTEIN MG189-RELATED"/>
    <property type="match status" value="1"/>
</dbReference>
<dbReference type="Gene3D" id="1.10.3720.10">
    <property type="entry name" value="MetI-like"/>
    <property type="match status" value="1"/>
</dbReference>
<dbReference type="Proteomes" id="UP001501570">
    <property type="component" value="Unassembled WGS sequence"/>
</dbReference>
<dbReference type="RefSeq" id="WP_345626537.1">
    <property type="nucleotide sequence ID" value="NZ_BAABJQ010000002.1"/>
</dbReference>
<dbReference type="PROSITE" id="PS50928">
    <property type="entry name" value="ABC_TM1"/>
    <property type="match status" value="1"/>
</dbReference>
<evidence type="ECO:0000256" key="1">
    <source>
        <dbReference type="ARBA" id="ARBA00004651"/>
    </source>
</evidence>
<dbReference type="PANTHER" id="PTHR43744">
    <property type="entry name" value="ABC TRANSPORTER PERMEASE PROTEIN MG189-RELATED-RELATED"/>
    <property type="match status" value="1"/>
</dbReference>
<evidence type="ECO:0000256" key="4">
    <source>
        <dbReference type="ARBA" id="ARBA00022692"/>
    </source>
</evidence>
<protein>
    <submittedName>
        <fullName evidence="9">Carbohydrate ABC transporter permease</fullName>
    </submittedName>
</protein>
<keyword evidence="10" id="KW-1185">Reference proteome</keyword>
<sequence length="283" mass="30680">MKASSAVERRSAAATAARYVALVACAVVFLGPLAWLLSMSLRTAAAALGRQWIPNPVRWANYAVVFSFQPFANQLLNSAYIMALVCLGTLVVSSLAGFALARINFPGRGAILILVLSSLFIPAETTIIPLYRDVIALHWTDTHIPLILFPICGTVGVVGTFVMRQAFLTLPQEVIEAARVDGASWPRILIRIALPMVRPSLAAVVVLTALSSWNQYLQPLVFLRSRQHFTVPLGLSQYSDQYTGPMYNIQAAATTLSILPVIAIFLLAQRQFIAGLTEGSVKA</sequence>
<keyword evidence="5 7" id="KW-1133">Transmembrane helix</keyword>
<dbReference type="SUPFAM" id="SSF161098">
    <property type="entry name" value="MetI-like"/>
    <property type="match status" value="1"/>
</dbReference>
<proteinExistence type="inferred from homology"/>
<feature type="transmembrane region" description="Helical" evidence="7">
    <location>
        <begin position="79"/>
        <end position="101"/>
    </location>
</feature>
<gene>
    <name evidence="9" type="ORF">GCM10023322_10230</name>
</gene>
<keyword evidence="2 7" id="KW-0813">Transport</keyword>
<evidence type="ECO:0000256" key="2">
    <source>
        <dbReference type="ARBA" id="ARBA00022448"/>
    </source>
</evidence>
<accession>A0ABP9RKU0</accession>
<feature type="transmembrane region" description="Helical" evidence="7">
    <location>
        <begin position="110"/>
        <end position="131"/>
    </location>
</feature>
<keyword evidence="4 7" id="KW-0812">Transmembrane</keyword>
<comment type="caution">
    <text evidence="9">The sequence shown here is derived from an EMBL/GenBank/DDBJ whole genome shotgun (WGS) entry which is preliminary data.</text>
</comment>
<feature type="transmembrane region" description="Helical" evidence="7">
    <location>
        <begin position="12"/>
        <end position="35"/>
    </location>
</feature>
<evidence type="ECO:0000256" key="3">
    <source>
        <dbReference type="ARBA" id="ARBA00022475"/>
    </source>
</evidence>
<dbReference type="Pfam" id="PF00528">
    <property type="entry name" value="BPD_transp_1"/>
    <property type="match status" value="1"/>
</dbReference>
<evidence type="ECO:0000256" key="5">
    <source>
        <dbReference type="ARBA" id="ARBA00022989"/>
    </source>
</evidence>
<dbReference type="InterPro" id="IPR035906">
    <property type="entry name" value="MetI-like_sf"/>
</dbReference>
<comment type="subcellular location">
    <subcellularLocation>
        <location evidence="1 7">Cell membrane</location>
        <topology evidence="1 7">Multi-pass membrane protein</topology>
    </subcellularLocation>
</comment>
<feature type="transmembrane region" description="Helical" evidence="7">
    <location>
        <begin position="143"/>
        <end position="167"/>
    </location>
</feature>
<evidence type="ECO:0000256" key="7">
    <source>
        <dbReference type="RuleBase" id="RU363032"/>
    </source>
</evidence>
<dbReference type="EMBL" id="BAABJQ010000002">
    <property type="protein sequence ID" value="GAA5179648.1"/>
    <property type="molecule type" value="Genomic_DNA"/>
</dbReference>
<organism evidence="9 10">
    <name type="scientific">Rugosimonospora acidiphila</name>
    <dbReference type="NCBI Taxonomy" id="556531"/>
    <lineage>
        <taxon>Bacteria</taxon>
        <taxon>Bacillati</taxon>
        <taxon>Actinomycetota</taxon>
        <taxon>Actinomycetes</taxon>
        <taxon>Micromonosporales</taxon>
        <taxon>Micromonosporaceae</taxon>
        <taxon>Rugosimonospora</taxon>
    </lineage>
</organism>
<name>A0ABP9RKU0_9ACTN</name>
<keyword evidence="6 7" id="KW-0472">Membrane</keyword>
<comment type="similarity">
    <text evidence="7">Belongs to the binding-protein-dependent transport system permease family.</text>
</comment>
<reference evidence="10" key="1">
    <citation type="journal article" date="2019" name="Int. J. Syst. Evol. Microbiol.">
        <title>The Global Catalogue of Microorganisms (GCM) 10K type strain sequencing project: providing services to taxonomists for standard genome sequencing and annotation.</title>
        <authorList>
            <consortium name="The Broad Institute Genomics Platform"/>
            <consortium name="The Broad Institute Genome Sequencing Center for Infectious Disease"/>
            <person name="Wu L."/>
            <person name="Ma J."/>
        </authorList>
    </citation>
    <scope>NUCLEOTIDE SEQUENCE [LARGE SCALE GENOMIC DNA]</scope>
    <source>
        <strain evidence="10">JCM 18304</strain>
    </source>
</reference>
<feature type="transmembrane region" description="Helical" evidence="7">
    <location>
        <begin position="247"/>
        <end position="268"/>
    </location>
</feature>
<evidence type="ECO:0000313" key="10">
    <source>
        <dbReference type="Proteomes" id="UP001501570"/>
    </source>
</evidence>
<dbReference type="InterPro" id="IPR000515">
    <property type="entry name" value="MetI-like"/>
</dbReference>
<evidence type="ECO:0000259" key="8">
    <source>
        <dbReference type="PROSITE" id="PS50928"/>
    </source>
</evidence>
<evidence type="ECO:0000256" key="6">
    <source>
        <dbReference type="ARBA" id="ARBA00023136"/>
    </source>
</evidence>
<feature type="domain" description="ABC transmembrane type-1" evidence="8">
    <location>
        <begin position="75"/>
        <end position="268"/>
    </location>
</feature>
<keyword evidence="3" id="KW-1003">Cell membrane</keyword>
<evidence type="ECO:0000313" key="9">
    <source>
        <dbReference type="EMBL" id="GAA5179648.1"/>
    </source>
</evidence>